<accession>A0A8J5CD29</accession>
<dbReference type="AlphaFoldDB" id="A0A8J5CD29"/>
<protein>
    <submittedName>
        <fullName evidence="1">Putative nuclease HARBI1</fullName>
    </submittedName>
</protein>
<keyword evidence="2" id="KW-1185">Reference proteome</keyword>
<organism evidence="1 2">
    <name type="scientific">Chionoecetes opilio</name>
    <name type="common">Atlantic snow crab</name>
    <name type="synonym">Cancer opilio</name>
    <dbReference type="NCBI Taxonomy" id="41210"/>
    <lineage>
        <taxon>Eukaryota</taxon>
        <taxon>Metazoa</taxon>
        <taxon>Ecdysozoa</taxon>
        <taxon>Arthropoda</taxon>
        <taxon>Crustacea</taxon>
        <taxon>Multicrustacea</taxon>
        <taxon>Malacostraca</taxon>
        <taxon>Eumalacostraca</taxon>
        <taxon>Eucarida</taxon>
        <taxon>Decapoda</taxon>
        <taxon>Pleocyemata</taxon>
        <taxon>Brachyura</taxon>
        <taxon>Eubrachyura</taxon>
        <taxon>Majoidea</taxon>
        <taxon>Majidae</taxon>
        <taxon>Chionoecetes</taxon>
    </lineage>
</organism>
<dbReference type="EMBL" id="JACEEZ010025327">
    <property type="protein sequence ID" value="KAG0701941.1"/>
    <property type="molecule type" value="Genomic_DNA"/>
</dbReference>
<reference evidence="1" key="1">
    <citation type="submission" date="2020-07" db="EMBL/GenBank/DDBJ databases">
        <title>The High-quality genome of the commercially important snow crab, Chionoecetes opilio.</title>
        <authorList>
            <person name="Jeong J.-H."/>
            <person name="Ryu S."/>
        </authorList>
    </citation>
    <scope>NUCLEOTIDE SEQUENCE</scope>
    <source>
        <strain evidence="1">MADBK_172401_WGS</strain>
        <tissue evidence="1">Digestive gland</tissue>
    </source>
</reference>
<comment type="caution">
    <text evidence="1">The sequence shown here is derived from an EMBL/GenBank/DDBJ whole genome shotgun (WGS) entry which is preliminary data.</text>
</comment>
<name>A0A8J5CD29_CHIOP</name>
<sequence>MAALHAFREVMDLREVMQVLQLNGRRQRRTFCQRLDPMAYYSDVEFLARFRLSKESFDTLLTEIRHLLPSSRDRRGLSISPSLQLLVALRYLTTGNFQLTLADTADMSQHSVSRCLMTVVHAIAEVAPRYIRFPTPAEEAGVMQAFSTIAGMPGCIGCLDGTLIPVRGPGGEEAELYRGRKGFYAYNVMAMISGSDTPDSEQVNAGSCTLARLPAISVCKLVADKFSLGGMRGLTLVSPYSSASPQLQNLGHGEQRSSSL</sequence>
<dbReference type="PANTHER" id="PTHR22930">
    <property type="match status" value="1"/>
</dbReference>
<evidence type="ECO:0000313" key="2">
    <source>
        <dbReference type="Proteomes" id="UP000770661"/>
    </source>
</evidence>
<evidence type="ECO:0000313" key="1">
    <source>
        <dbReference type="EMBL" id="KAG0701941.1"/>
    </source>
</evidence>
<dbReference type="OrthoDB" id="6496544at2759"/>
<dbReference type="Proteomes" id="UP000770661">
    <property type="component" value="Unassembled WGS sequence"/>
</dbReference>
<gene>
    <name evidence="1" type="primary">Harbi1_10</name>
    <name evidence="1" type="ORF">GWK47_002876</name>
</gene>
<dbReference type="PANTHER" id="PTHR22930:SF289">
    <property type="entry name" value="DDE TNP4 DOMAIN-CONTAINING PROTEIN-RELATED"/>
    <property type="match status" value="1"/>
</dbReference>
<dbReference type="InterPro" id="IPR045249">
    <property type="entry name" value="HARBI1-like"/>
</dbReference>
<proteinExistence type="predicted"/>